<dbReference type="CDD" id="cd16325">
    <property type="entry name" value="LolA"/>
    <property type="match status" value="1"/>
</dbReference>
<name>A0ABT0S517_9SPHN</name>
<keyword evidence="3" id="KW-0449">Lipoprotein</keyword>
<keyword evidence="1 2" id="KW-0732">Signal</keyword>
<keyword evidence="4" id="KW-1185">Reference proteome</keyword>
<dbReference type="PANTHER" id="PTHR35869">
    <property type="entry name" value="OUTER-MEMBRANE LIPOPROTEIN CARRIER PROTEIN"/>
    <property type="match status" value="1"/>
</dbReference>
<dbReference type="Pfam" id="PF03548">
    <property type="entry name" value="LolA"/>
    <property type="match status" value="1"/>
</dbReference>
<evidence type="ECO:0000313" key="3">
    <source>
        <dbReference type="EMBL" id="MCL6730936.1"/>
    </source>
</evidence>
<gene>
    <name evidence="3" type="ORF">LZ538_12885</name>
</gene>
<dbReference type="RefSeq" id="WP_249832424.1">
    <property type="nucleotide sequence ID" value="NZ_JAMGBE010000004.1"/>
</dbReference>
<reference evidence="3" key="1">
    <citation type="submission" date="2022-05" db="EMBL/GenBank/DDBJ databases">
        <authorList>
            <person name="Jo J.-H."/>
            <person name="Im W.-T."/>
        </authorList>
    </citation>
    <scope>NUCLEOTIDE SEQUENCE</scope>
    <source>
        <strain evidence="3">SE220</strain>
    </source>
</reference>
<dbReference type="PANTHER" id="PTHR35869:SF1">
    <property type="entry name" value="OUTER-MEMBRANE LIPOPROTEIN CARRIER PROTEIN"/>
    <property type="match status" value="1"/>
</dbReference>
<dbReference type="SUPFAM" id="SSF89392">
    <property type="entry name" value="Prokaryotic lipoproteins and lipoprotein localization factors"/>
    <property type="match status" value="1"/>
</dbReference>
<sequence>MSFSSSFARATFAVAVIAAAAPAPAAESADLAKLAAHISAVQTMTANFVQTDQRGRAAAGKIQMKRPGRVRFEYGSGDLLLVANGKTLSYLDYQVGQKSSWPLSRTPLGVLLSGSPNLRGRAQVVPGNDPRVVVIKARDPAQYGSLLLAFVRSPSAPGGLQLHGWTAIDAQNKRTTVRLSNVRYNVAVPDSAFTYAEPKKRR</sequence>
<feature type="signal peptide" evidence="2">
    <location>
        <begin position="1"/>
        <end position="25"/>
    </location>
</feature>
<evidence type="ECO:0000313" key="4">
    <source>
        <dbReference type="Proteomes" id="UP001165342"/>
    </source>
</evidence>
<proteinExistence type="predicted"/>
<dbReference type="Proteomes" id="UP001165342">
    <property type="component" value="Unassembled WGS sequence"/>
</dbReference>
<dbReference type="InterPro" id="IPR004564">
    <property type="entry name" value="OM_lipoprot_carrier_LolA-like"/>
</dbReference>
<evidence type="ECO:0000256" key="2">
    <source>
        <dbReference type="SAM" id="SignalP"/>
    </source>
</evidence>
<protein>
    <submittedName>
        <fullName evidence="3">Outer membrane lipoprotein carrier protein LolA</fullName>
    </submittedName>
</protein>
<organism evidence="3 4">
    <name type="scientific">Sphingomonas hankyongi</name>
    <dbReference type="NCBI Taxonomy" id="2908209"/>
    <lineage>
        <taxon>Bacteria</taxon>
        <taxon>Pseudomonadati</taxon>
        <taxon>Pseudomonadota</taxon>
        <taxon>Alphaproteobacteria</taxon>
        <taxon>Sphingomonadales</taxon>
        <taxon>Sphingomonadaceae</taxon>
        <taxon>Sphingomonas</taxon>
    </lineage>
</organism>
<evidence type="ECO:0000256" key="1">
    <source>
        <dbReference type="ARBA" id="ARBA00022729"/>
    </source>
</evidence>
<dbReference type="InterPro" id="IPR029046">
    <property type="entry name" value="LolA/LolB/LppX"/>
</dbReference>
<dbReference type="EMBL" id="JAMGBE010000004">
    <property type="protein sequence ID" value="MCL6730936.1"/>
    <property type="molecule type" value="Genomic_DNA"/>
</dbReference>
<feature type="chain" id="PRO_5046939390" evidence="2">
    <location>
        <begin position="26"/>
        <end position="202"/>
    </location>
</feature>
<dbReference type="Gene3D" id="2.50.20.10">
    <property type="entry name" value="Lipoprotein localisation LolA/LolB/LppX"/>
    <property type="match status" value="1"/>
</dbReference>
<comment type="caution">
    <text evidence="3">The sequence shown here is derived from an EMBL/GenBank/DDBJ whole genome shotgun (WGS) entry which is preliminary data.</text>
</comment>
<accession>A0ABT0S517</accession>